<name>A0ABU6Y1N1_9FABA</name>
<dbReference type="Pfam" id="PF13456">
    <property type="entry name" value="RVT_3"/>
    <property type="match status" value="1"/>
</dbReference>
<dbReference type="CDD" id="cd06222">
    <property type="entry name" value="RNase_H_like"/>
    <property type="match status" value="1"/>
</dbReference>
<evidence type="ECO:0000313" key="3">
    <source>
        <dbReference type="Proteomes" id="UP001341840"/>
    </source>
</evidence>
<dbReference type="EMBL" id="JASCZI010241676">
    <property type="protein sequence ID" value="MED6204422.1"/>
    <property type="molecule type" value="Genomic_DNA"/>
</dbReference>
<evidence type="ECO:0000259" key="1">
    <source>
        <dbReference type="Pfam" id="PF13456"/>
    </source>
</evidence>
<sequence length="285" mass="32319">MRSGGDFISNKLRDWLKRILVGKDVLLFDGICWPWRSRNQELRDFNLAGFSCVIRDDKGEWKKGYSESLPYWNIYKCELFAVWRDLILAWECGFKAFILEIDSMDVILALQLGVFMVMISKLIRDPKRRSKIRFSEFFPVPLTPFVSGRRAEEQQLLCESVLLNLGFIREKKRMTFFNVHMYYEGYFGHVEGIMKYKDGEKTIVAGQDGLLRDYVVHSDHDIEGFSKISYIDVRGDEEGEANAGGDQGDGNASVVEGEVGVGDEGAVAGKGDDATASMEELGLGF</sequence>
<comment type="caution">
    <text evidence="2">The sequence shown here is derived from an EMBL/GenBank/DDBJ whole genome shotgun (WGS) entry which is preliminary data.</text>
</comment>
<organism evidence="2 3">
    <name type="scientific">Stylosanthes scabra</name>
    <dbReference type="NCBI Taxonomy" id="79078"/>
    <lineage>
        <taxon>Eukaryota</taxon>
        <taxon>Viridiplantae</taxon>
        <taxon>Streptophyta</taxon>
        <taxon>Embryophyta</taxon>
        <taxon>Tracheophyta</taxon>
        <taxon>Spermatophyta</taxon>
        <taxon>Magnoliopsida</taxon>
        <taxon>eudicotyledons</taxon>
        <taxon>Gunneridae</taxon>
        <taxon>Pentapetalae</taxon>
        <taxon>rosids</taxon>
        <taxon>fabids</taxon>
        <taxon>Fabales</taxon>
        <taxon>Fabaceae</taxon>
        <taxon>Papilionoideae</taxon>
        <taxon>50 kb inversion clade</taxon>
        <taxon>dalbergioids sensu lato</taxon>
        <taxon>Dalbergieae</taxon>
        <taxon>Pterocarpus clade</taxon>
        <taxon>Stylosanthes</taxon>
    </lineage>
</organism>
<dbReference type="InterPro" id="IPR002156">
    <property type="entry name" value="RNaseH_domain"/>
</dbReference>
<reference evidence="2 3" key="1">
    <citation type="journal article" date="2023" name="Plants (Basel)">
        <title>Bridging the Gap: Combining Genomics and Transcriptomics Approaches to Understand Stylosanthes scabra, an Orphan Legume from the Brazilian Caatinga.</title>
        <authorList>
            <person name="Ferreira-Neto J.R.C."/>
            <person name="da Silva M.D."/>
            <person name="Binneck E."/>
            <person name="de Melo N.F."/>
            <person name="da Silva R.H."/>
            <person name="de Melo A.L.T.M."/>
            <person name="Pandolfi V."/>
            <person name="Bustamante F.O."/>
            <person name="Brasileiro-Vidal A.C."/>
            <person name="Benko-Iseppon A.M."/>
        </authorList>
    </citation>
    <scope>NUCLEOTIDE SEQUENCE [LARGE SCALE GENOMIC DNA]</scope>
    <source>
        <tissue evidence="2">Leaves</tissue>
    </source>
</reference>
<dbReference type="InterPro" id="IPR044730">
    <property type="entry name" value="RNase_H-like_dom_plant"/>
</dbReference>
<protein>
    <recommendedName>
        <fullName evidence="1">RNase H type-1 domain-containing protein</fullName>
    </recommendedName>
</protein>
<dbReference type="PANTHER" id="PTHR47723">
    <property type="entry name" value="OS05G0353850 PROTEIN"/>
    <property type="match status" value="1"/>
</dbReference>
<gene>
    <name evidence="2" type="ORF">PIB30_009166</name>
</gene>
<dbReference type="InterPro" id="IPR053151">
    <property type="entry name" value="RNase_H-like"/>
</dbReference>
<keyword evidence="3" id="KW-1185">Reference proteome</keyword>
<dbReference type="PANTHER" id="PTHR47723:SF19">
    <property type="entry name" value="POLYNUCLEOTIDYL TRANSFERASE, RIBONUCLEASE H-LIKE SUPERFAMILY PROTEIN"/>
    <property type="match status" value="1"/>
</dbReference>
<evidence type="ECO:0000313" key="2">
    <source>
        <dbReference type="EMBL" id="MED6204422.1"/>
    </source>
</evidence>
<feature type="domain" description="RNase H type-1" evidence="1">
    <location>
        <begin position="46"/>
        <end position="108"/>
    </location>
</feature>
<accession>A0ABU6Y1N1</accession>
<proteinExistence type="predicted"/>
<dbReference type="Proteomes" id="UP001341840">
    <property type="component" value="Unassembled WGS sequence"/>
</dbReference>